<dbReference type="Pfam" id="PF00905">
    <property type="entry name" value="Transpeptidase"/>
    <property type="match status" value="1"/>
</dbReference>
<dbReference type="SUPFAM" id="SSF56601">
    <property type="entry name" value="beta-lactamase/transpeptidase-like"/>
    <property type="match status" value="1"/>
</dbReference>
<dbReference type="GO" id="GO:0051301">
    <property type="term" value="P:cell division"/>
    <property type="evidence" value="ECO:0007669"/>
    <property type="project" value="UniProtKB-KW"/>
</dbReference>
<dbReference type="Proteomes" id="UP001185069">
    <property type="component" value="Unassembled WGS sequence"/>
</dbReference>
<accession>A0ABU1JF61</accession>
<dbReference type="Gene3D" id="3.90.1310.10">
    <property type="entry name" value="Penicillin-binding protein 2a (Domain 2)"/>
    <property type="match status" value="1"/>
</dbReference>
<sequence>MPGQLNGAPQASKPKKIPPAKLSAKARRRLRFGLGFMLALLLLISGKLVLVQGLDLGGYAQAATNQLTETQTLAANRGQIVDANGKVLAQSVVRYDIVIDQVNNVAGDPFKRVNQSKQVTEEISRDQGLSELADALGMKPEDVRTLATGTAKYQVLAKAVTPEVEAKVAALRVPGVASVPIEQRVYPLGQVAGNIVGYTGENSDKPGVVAGNAGIEQTFNEQLTGQDGSRTYQRGRDGIIIPSAPAQVKPAVDGQTVKLTINSDIQYLAQQAIRNQVQTLNAQWGNIVVVQVKTGNIIAIAEDTTVDPNNPGATAPESRASRAVTNAIEPGSTEKSVTASAAIEEGKVTPGTQLTIPPTFTIDGQTFTDAEPHGTINRTFAGVIGESLNTGTVMVGSQLTPQQRYDYLNKFGVGQTTGIPLPGEAQGILATPDKWDGRQQYTVLFGQGVAQTPLQTAMIYQTIANNGVRLQPRLVDSVTDANGKETKMPGAAATDVISPSTAQQMRDILEGVATQYSYNKLGIPGYRVGGKTGTAESPGANGAFDGYTASFVGMAPMEDPEYVVLVTVQRPQGNIFGITQGPVFDQVMGQVLQDYSVPPSTTPPVKLPQTW</sequence>
<evidence type="ECO:0000256" key="1">
    <source>
        <dbReference type="ARBA" id="ARBA00004370"/>
    </source>
</evidence>
<dbReference type="PANTHER" id="PTHR30627:SF1">
    <property type="entry name" value="PEPTIDOGLYCAN D,D-TRANSPEPTIDASE FTSI"/>
    <property type="match status" value="1"/>
</dbReference>
<dbReference type="SUPFAM" id="SSF56519">
    <property type="entry name" value="Penicillin binding protein dimerisation domain"/>
    <property type="match status" value="1"/>
</dbReference>
<dbReference type="Gene3D" id="3.40.710.10">
    <property type="entry name" value="DD-peptidase/beta-lactamase superfamily"/>
    <property type="match status" value="1"/>
</dbReference>
<reference evidence="7 8" key="1">
    <citation type="submission" date="2023-07" db="EMBL/GenBank/DDBJ databases">
        <title>Sequencing the genomes of 1000 actinobacteria strains.</title>
        <authorList>
            <person name="Klenk H.-P."/>
        </authorList>
    </citation>
    <scope>NUCLEOTIDE SEQUENCE [LARGE SCALE GENOMIC DNA]</scope>
    <source>
        <strain evidence="7 8">DSM 14555</strain>
    </source>
</reference>
<gene>
    <name evidence="7" type="ORF">JOE69_003327</name>
</gene>
<evidence type="ECO:0000313" key="7">
    <source>
        <dbReference type="EMBL" id="MDR6271089.1"/>
    </source>
</evidence>
<evidence type="ECO:0000256" key="4">
    <source>
        <dbReference type="SAM" id="MobiDB-lite"/>
    </source>
</evidence>
<evidence type="ECO:0000259" key="5">
    <source>
        <dbReference type="Pfam" id="PF00905"/>
    </source>
</evidence>
<organism evidence="7 8">
    <name type="scientific">Arthrobacter russicus</name>
    <dbReference type="NCBI Taxonomy" id="172040"/>
    <lineage>
        <taxon>Bacteria</taxon>
        <taxon>Bacillati</taxon>
        <taxon>Actinomycetota</taxon>
        <taxon>Actinomycetes</taxon>
        <taxon>Micrococcales</taxon>
        <taxon>Micrococcaceae</taxon>
        <taxon>Arthrobacter</taxon>
    </lineage>
</organism>
<feature type="region of interest" description="Disordered" evidence="4">
    <location>
        <begin position="1"/>
        <end position="22"/>
    </location>
</feature>
<keyword evidence="3" id="KW-0472">Membrane</keyword>
<keyword evidence="7" id="KW-0132">Cell division</keyword>
<dbReference type="InterPro" id="IPR036138">
    <property type="entry name" value="PBP_dimer_sf"/>
</dbReference>
<dbReference type="PANTHER" id="PTHR30627">
    <property type="entry name" value="PEPTIDOGLYCAN D,D-TRANSPEPTIDASE"/>
    <property type="match status" value="1"/>
</dbReference>
<evidence type="ECO:0000256" key="2">
    <source>
        <dbReference type="ARBA" id="ARBA00007171"/>
    </source>
</evidence>
<dbReference type="InterPro" id="IPR005311">
    <property type="entry name" value="PBP_dimer"/>
</dbReference>
<dbReference type="InterPro" id="IPR050515">
    <property type="entry name" value="Beta-lactam/transpept"/>
</dbReference>
<dbReference type="InterPro" id="IPR012338">
    <property type="entry name" value="Beta-lactam/transpept-like"/>
</dbReference>
<keyword evidence="8" id="KW-1185">Reference proteome</keyword>
<feature type="domain" description="Penicillin-binding protein dimerisation" evidence="6">
    <location>
        <begin position="74"/>
        <end position="241"/>
    </location>
</feature>
<dbReference type="Pfam" id="PF03717">
    <property type="entry name" value="PBP_dimer"/>
    <property type="match status" value="1"/>
</dbReference>
<evidence type="ECO:0000313" key="8">
    <source>
        <dbReference type="Proteomes" id="UP001185069"/>
    </source>
</evidence>
<comment type="similarity">
    <text evidence="2">Belongs to the transpeptidase family.</text>
</comment>
<feature type="compositionally biased region" description="Basic residues" evidence="4">
    <location>
        <begin position="13"/>
        <end position="22"/>
    </location>
</feature>
<proteinExistence type="inferred from homology"/>
<dbReference type="InterPro" id="IPR001460">
    <property type="entry name" value="PCN-bd_Tpept"/>
</dbReference>
<comment type="caution">
    <text evidence="7">The sequence shown here is derived from an EMBL/GenBank/DDBJ whole genome shotgun (WGS) entry which is preliminary data.</text>
</comment>
<dbReference type="Gene3D" id="3.30.450.330">
    <property type="match status" value="1"/>
</dbReference>
<protein>
    <submittedName>
        <fullName evidence="7">Cell division protein FtsI (Penicillin-binding protein 3)</fullName>
    </submittedName>
</protein>
<dbReference type="EMBL" id="JAVDQF010000001">
    <property type="protein sequence ID" value="MDR6271089.1"/>
    <property type="molecule type" value="Genomic_DNA"/>
</dbReference>
<feature type="domain" description="Penicillin-binding protein transpeptidase" evidence="5">
    <location>
        <begin position="286"/>
        <end position="588"/>
    </location>
</feature>
<comment type="subcellular location">
    <subcellularLocation>
        <location evidence="1">Membrane</location>
    </subcellularLocation>
</comment>
<keyword evidence="7" id="KW-0131">Cell cycle</keyword>
<evidence type="ECO:0000256" key="3">
    <source>
        <dbReference type="ARBA" id="ARBA00023136"/>
    </source>
</evidence>
<name>A0ABU1JF61_9MICC</name>
<evidence type="ECO:0000259" key="6">
    <source>
        <dbReference type="Pfam" id="PF03717"/>
    </source>
</evidence>